<dbReference type="EMBL" id="HBFR01033017">
    <property type="protein sequence ID" value="CAD8896850.1"/>
    <property type="molecule type" value="Transcribed_RNA"/>
</dbReference>
<dbReference type="AlphaFoldDB" id="A0A7S1BSP3"/>
<feature type="region of interest" description="Disordered" evidence="1">
    <location>
        <begin position="106"/>
        <end position="135"/>
    </location>
</feature>
<accession>A0A7S1BSP3</accession>
<gene>
    <name evidence="2" type="ORF">CHYS00102_LOCUS24064</name>
</gene>
<evidence type="ECO:0000256" key="1">
    <source>
        <dbReference type="SAM" id="MobiDB-lite"/>
    </source>
</evidence>
<sequence length="374" mass="41854">MRLEQTVYLQSWKKKTGNYLKSSKGNQRGAFTFKDANSYSSHSPVSAPVEFTDDVAKKHFFTEKQDFTRDTVKEKYAIKQGSGLRITPVGSMNAVELTLSIDNKSTEESCFGSPNSRVSQLSNSSVIDTPSNQLDDKKDQIEKRTDTRQTCQSSRAFLIATQGSGLSLVSSTSSAFRRVNSKNSYLFEDTMAKNLVSEDITSLPSDQDLPSSMHGYEDHCSLKVPKMENFYPNKDSQEHVSSFTKLMSKMRWSKKGLGIKADVSMSSSKSSGASINHFKKRSLDTDYIIRNNASNPFSSTDETEVISNNAHASNRRRKTEGGDIIQNFLSAAESENYEEMLEIENVFIQAARNFQIEGHQHAEVQDLNDMIVSL</sequence>
<protein>
    <submittedName>
        <fullName evidence="2">Uncharacterized protein</fullName>
    </submittedName>
</protein>
<organism evidence="2">
    <name type="scientific">Corethron hystrix</name>
    <dbReference type="NCBI Taxonomy" id="216773"/>
    <lineage>
        <taxon>Eukaryota</taxon>
        <taxon>Sar</taxon>
        <taxon>Stramenopiles</taxon>
        <taxon>Ochrophyta</taxon>
        <taxon>Bacillariophyta</taxon>
        <taxon>Coscinodiscophyceae</taxon>
        <taxon>Corethrophycidae</taxon>
        <taxon>Corethrales</taxon>
        <taxon>Corethraceae</taxon>
        <taxon>Corethron</taxon>
    </lineage>
</organism>
<proteinExistence type="predicted"/>
<name>A0A7S1BSP3_9STRA</name>
<evidence type="ECO:0000313" key="2">
    <source>
        <dbReference type="EMBL" id="CAD8896850.1"/>
    </source>
</evidence>
<feature type="compositionally biased region" description="Polar residues" evidence="1">
    <location>
        <begin position="112"/>
        <end position="133"/>
    </location>
</feature>
<reference evidence="2" key="1">
    <citation type="submission" date="2021-01" db="EMBL/GenBank/DDBJ databases">
        <authorList>
            <person name="Corre E."/>
            <person name="Pelletier E."/>
            <person name="Niang G."/>
            <person name="Scheremetjew M."/>
            <person name="Finn R."/>
            <person name="Kale V."/>
            <person name="Holt S."/>
            <person name="Cochrane G."/>
            <person name="Meng A."/>
            <person name="Brown T."/>
            <person name="Cohen L."/>
        </authorList>
    </citation>
    <scope>NUCLEOTIDE SEQUENCE</scope>
    <source>
        <strain evidence="2">308</strain>
    </source>
</reference>